<evidence type="ECO:0000256" key="1">
    <source>
        <dbReference type="ARBA" id="ARBA00022527"/>
    </source>
</evidence>
<sequence length="413" mass="47264">MSEGTLLASRYEVQAFVGEGSFGKVAKCVDTITDNKLAVKITKDQPYVLLQALEEIKILRRLQTVDEDKCNFVKWDGLFLHEQFVCLKFELLDLSLFDYMEERKFLSLSLSEVRPILHQITTALLHLEELKIIHADLKPDNIMIADRRQESLRVKMIDFGLARHVSKATQGSLVQSLWYRAPEIMLGLTFAEPIDMWSLGLIAADIALGFTLFPGHHEYDMLKFFVDTLGQPPDYLLNFGQRSSDFFKLVGSDNEEIWRLKTPEEFAMQTGHKYKDTRQFNISSLDGLQNMMSFRDKAGKKELLNFIDLLRNMLAMDKNCRIVPQVVLEHPFFFKEDTNISHNTEDLTASVEEASTCENVNCTGNISAEPVDNAAETEPEPEITVNTTRRGGRVRRFFRRMGTAVVSLFRCGR</sequence>
<comment type="caution">
    <text evidence="9">The sequence shown here is derived from an EMBL/GenBank/DDBJ whole genome shotgun (WGS) entry which is preliminary data.</text>
</comment>
<dbReference type="EMBL" id="CAWUFR010000061">
    <property type="protein sequence ID" value="CAK6962924.1"/>
    <property type="molecule type" value="Genomic_DNA"/>
</dbReference>
<dbReference type="SMART" id="SM00220">
    <property type="entry name" value="S_TKc"/>
    <property type="match status" value="1"/>
</dbReference>
<keyword evidence="5 6" id="KW-0067">ATP-binding</keyword>
<gene>
    <name evidence="9" type="ORF">FSCOSCO3_A022248</name>
</gene>
<evidence type="ECO:0000256" key="6">
    <source>
        <dbReference type="PROSITE-ProRule" id="PRU10141"/>
    </source>
</evidence>
<organism evidence="9 10">
    <name type="scientific">Scomber scombrus</name>
    <name type="common">Atlantic mackerel</name>
    <name type="synonym">Scomber vernalis</name>
    <dbReference type="NCBI Taxonomy" id="13677"/>
    <lineage>
        <taxon>Eukaryota</taxon>
        <taxon>Metazoa</taxon>
        <taxon>Chordata</taxon>
        <taxon>Craniata</taxon>
        <taxon>Vertebrata</taxon>
        <taxon>Euteleostomi</taxon>
        <taxon>Actinopterygii</taxon>
        <taxon>Neopterygii</taxon>
        <taxon>Teleostei</taxon>
        <taxon>Neoteleostei</taxon>
        <taxon>Acanthomorphata</taxon>
        <taxon>Pelagiaria</taxon>
        <taxon>Scombriformes</taxon>
        <taxon>Scombridae</taxon>
        <taxon>Scomber</taxon>
    </lineage>
</organism>
<dbReference type="Proteomes" id="UP001314229">
    <property type="component" value="Unassembled WGS sequence"/>
</dbReference>
<dbReference type="Gene3D" id="1.10.510.10">
    <property type="entry name" value="Transferase(Phosphotransferase) domain 1"/>
    <property type="match status" value="1"/>
</dbReference>
<dbReference type="InterPro" id="IPR000719">
    <property type="entry name" value="Prot_kinase_dom"/>
</dbReference>
<evidence type="ECO:0000313" key="10">
    <source>
        <dbReference type="Proteomes" id="UP001314229"/>
    </source>
</evidence>
<dbReference type="PROSITE" id="PS50011">
    <property type="entry name" value="PROTEIN_KINASE_DOM"/>
    <property type="match status" value="1"/>
</dbReference>
<dbReference type="InterPro" id="IPR011009">
    <property type="entry name" value="Kinase-like_dom_sf"/>
</dbReference>
<dbReference type="Pfam" id="PF00069">
    <property type="entry name" value="Pkinase"/>
    <property type="match status" value="1"/>
</dbReference>
<evidence type="ECO:0000313" key="9">
    <source>
        <dbReference type="EMBL" id="CAK6962924.1"/>
    </source>
</evidence>
<evidence type="ECO:0000256" key="5">
    <source>
        <dbReference type="ARBA" id="ARBA00022840"/>
    </source>
</evidence>
<dbReference type="SUPFAM" id="SSF56112">
    <property type="entry name" value="Protein kinase-like (PK-like)"/>
    <property type="match status" value="1"/>
</dbReference>
<keyword evidence="1 7" id="KW-0723">Serine/threonine-protein kinase</keyword>
<dbReference type="InterPro" id="IPR050494">
    <property type="entry name" value="Ser_Thr_dual-spec_kinase"/>
</dbReference>
<accession>A0AAV1NVV9</accession>
<evidence type="ECO:0000256" key="7">
    <source>
        <dbReference type="RuleBase" id="RU000304"/>
    </source>
</evidence>
<feature type="domain" description="Protein kinase" evidence="8">
    <location>
        <begin position="11"/>
        <end position="333"/>
    </location>
</feature>
<comment type="similarity">
    <text evidence="7">Belongs to the protein kinase superfamily.</text>
</comment>
<dbReference type="Gene3D" id="3.30.200.20">
    <property type="entry name" value="Phosphorylase Kinase, domain 1"/>
    <property type="match status" value="1"/>
</dbReference>
<proteinExistence type="inferred from homology"/>
<keyword evidence="9" id="KW-0238">DNA-binding</keyword>
<dbReference type="GO" id="GO:0005524">
    <property type="term" value="F:ATP binding"/>
    <property type="evidence" value="ECO:0007669"/>
    <property type="project" value="UniProtKB-UniRule"/>
</dbReference>
<evidence type="ECO:0000256" key="4">
    <source>
        <dbReference type="ARBA" id="ARBA00022777"/>
    </source>
</evidence>
<dbReference type="GO" id="GO:0003677">
    <property type="term" value="F:DNA binding"/>
    <property type="evidence" value="ECO:0007669"/>
    <property type="project" value="UniProtKB-KW"/>
</dbReference>
<dbReference type="PROSITE" id="PS00107">
    <property type="entry name" value="PROTEIN_KINASE_ATP"/>
    <property type="match status" value="1"/>
</dbReference>
<name>A0AAV1NVV9_SCOSC</name>
<dbReference type="PANTHER" id="PTHR24058">
    <property type="entry name" value="DUAL SPECIFICITY PROTEIN KINASE"/>
    <property type="match status" value="1"/>
</dbReference>
<keyword evidence="9" id="KW-0371">Homeobox</keyword>
<feature type="binding site" evidence="6">
    <location>
        <position position="40"/>
    </location>
    <ligand>
        <name>ATP</name>
        <dbReference type="ChEBI" id="CHEBI:30616"/>
    </ligand>
</feature>
<dbReference type="GO" id="GO:0005634">
    <property type="term" value="C:nucleus"/>
    <property type="evidence" value="ECO:0007669"/>
    <property type="project" value="TreeGrafter"/>
</dbReference>
<keyword evidence="10" id="KW-1185">Reference proteome</keyword>
<evidence type="ECO:0000256" key="2">
    <source>
        <dbReference type="ARBA" id="ARBA00022679"/>
    </source>
</evidence>
<reference evidence="9 10" key="1">
    <citation type="submission" date="2024-01" db="EMBL/GenBank/DDBJ databases">
        <authorList>
            <person name="Alioto T."/>
            <person name="Alioto T."/>
            <person name="Gomez Garrido J."/>
        </authorList>
    </citation>
    <scope>NUCLEOTIDE SEQUENCE [LARGE SCALE GENOMIC DNA]</scope>
</reference>
<evidence type="ECO:0000259" key="8">
    <source>
        <dbReference type="PROSITE" id="PS50011"/>
    </source>
</evidence>
<dbReference type="GO" id="GO:0004713">
    <property type="term" value="F:protein tyrosine kinase activity"/>
    <property type="evidence" value="ECO:0007669"/>
    <property type="project" value="TreeGrafter"/>
</dbReference>
<protein>
    <submittedName>
        <fullName evidence="9">Homeodomain-interacting protein kinase 3-like</fullName>
    </submittedName>
</protein>
<dbReference type="PROSITE" id="PS00108">
    <property type="entry name" value="PROTEIN_KINASE_ST"/>
    <property type="match status" value="1"/>
</dbReference>
<dbReference type="GO" id="GO:0005737">
    <property type="term" value="C:cytoplasm"/>
    <property type="evidence" value="ECO:0007669"/>
    <property type="project" value="TreeGrafter"/>
</dbReference>
<keyword evidence="4 9" id="KW-0418">Kinase</keyword>
<dbReference type="GO" id="GO:0004674">
    <property type="term" value="F:protein serine/threonine kinase activity"/>
    <property type="evidence" value="ECO:0007669"/>
    <property type="project" value="UniProtKB-KW"/>
</dbReference>
<dbReference type="InterPro" id="IPR017441">
    <property type="entry name" value="Protein_kinase_ATP_BS"/>
</dbReference>
<dbReference type="InterPro" id="IPR008271">
    <property type="entry name" value="Ser/Thr_kinase_AS"/>
</dbReference>
<keyword evidence="3 6" id="KW-0547">Nucleotide-binding</keyword>
<keyword evidence="2" id="KW-0808">Transferase</keyword>
<dbReference type="PANTHER" id="PTHR24058:SF17">
    <property type="entry name" value="HOMEODOMAIN INTERACTING PROTEIN KINASE, ISOFORM D"/>
    <property type="match status" value="1"/>
</dbReference>
<dbReference type="AlphaFoldDB" id="A0AAV1NVV9"/>
<evidence type="ECO:0000256" key="3">
    <source>
        <dbReference type="ARBA" id="ARBA00022741"/>
    </source>
</evidence>